<dbReference type="GO" id="GO:0005886">
    <property type="term" value="C:plasma membrane"/>
    <property type="evidence" value="ECO:0007669"/>
    <property type="project" value="TreeGrafter"/>
</dbReference>
<organism evidence="2 3">
    <name type="scientific">Arthrobacter agilis</name>
    <dbReference type="NCBI Taxonomy" id="37921"/>
    <lineage>
        <taxon>Bacteria</taxon>
        <taxon>Bacillati</taxon>
        <taxon>Actinomycetota</taxon>
        <taxon>Actinomycetes</taxon>
        <taxon>Micrococcales</taxon>
        <taxon>Micrococcaceae</taxon>
        <taxon>Arthrobacter</taxon>
    </lineage>
</organism>
<feature type="transmembrane region" description="Helical" evidence="1">
    <location>
        <begin position="68"/>
        <end position="88"/>
    </location>
</feature>
<keyword evidence="1" id="KW-1133">Transmembrane helix</keyword>
<dbReference type="PANTHER" id="PTHR38442">
    <property type="entry name" value="INNER MEMBRANE PROTEIN-RELATED"/>
    <property type="match status" value="1"/>
</dbReference>
<evidence type="ECO:0000256" key="1">
    <source>
        <dbReference type="SAM" id="Phobius"/>
    </source>
</evidence>
<evidence type="ECO:0000313" key="3">
    <source>
        <dbReference type="Proteomes" id="UP000239187"/>
    </source>
</evidence>
<dbReference type="InterPro" id="IPR007383">
    <property type="entry name" value="DUF445"/>
</dbReference>
<reference evidence="2 3" key="1">
    <citation type="submission" date="2017-11" db="EMBL/GenBank/DDBJ databases">
        <title>Draft genome of Arthrobacter agilis strain UMCV2, a plant growth-promoting rhizobacterium and biocontrol capacity of phytopathogenic fungi.</title>
        <authorList>
            <person name="Martinez-Camara R."/>
            <person name="Santoyo G."/>
            <person name="Moreno-Hagelsieb G."/>
            <person name="Valencia-Cantero E."/>
        </authorList>
    </citation>
    <scope>NUCLEOTIDE SEQUENCE [LARGE SCALE GENOMIC DNA]</scope>
    <source>
        <strain evidence="2 3">UMCV2</strain>
    </source>
</reference>
<dbReference type="EMBL" id="CP024915">
    <property type="protein sequence ID" value="AUZ87949.1"/>
    <property type="molecule type" value="Genomic_DNA"/>
</dbReference>
<name>A0A2L0UFC7_9MICC</name>
<evidence type="ECO:0000313" key="2">
    <source>
        <dbReference type="EMBL" id="AUZ87949.1"/>
    </source>
</evidence>
<gene>
    <name evidence="2" type="ORF">CVO76_10160</name>
</gene>
<dbReference type="AlphaFoldDB" id="A0A2L0UFC7"/>
<feature type="transmembrane region" description="Helical" evidence="1">
    <location>
        <begin position="37"/>
        <end position="56"/>
    </location>
</feature>
<dbReference type="Pfam" id="PF04286">
    <property type="entry name" value="DUF445"/>
    <property type="match status" value="1"/>
</dbReference>
<feature type="transmembrane region" description="Helical" evidence="1">
    <location>
        <begin position="413"/>
        <end position="434"/>
    </location>
</feature>
<dbReference type="PANTHER" id="PTHR38442:SF1">
    <property type="entry name" value="INNER MEMBRANE PROTEIN"/>
    <property type="match status" value="1"/>
</dbReference>
<keyword evidence="1" id="KW-0812">Transmembrane</keyword>
<proteinExistence type="predicted"/>
<dbReference type="Proteomes" id="UP000239187">
    <property type="component" value="Chromosome"/>
</dbReference>
<protein>
    <submittedName>
        <fullName evidence="2">DUF445 domain-containing protein</fullName>
    </submittedName>
</protein>
<keyword evidence="1" id="KW-0472">Membrane</keyword>
<accession>A0A2L0UFC7</accession>
<sequence>MRHRGARRDGLDRLGSVNAQMTGTDTERAAALRRMKLLATGLLAVMAVIFVVAFALQDAYPWLQYVRAAAEGGMVGALADWFAVTALFKHPMGLKIPHTAIIPRKKDQIGESLGQFVEENFLSEDVVRAKLDSARIAQKAGAWLEKPESADRVAVEGAALIRGMFTVLNDDAVQGVIESMVRRHLLEPPWGPPIGSIAERIFAEGHHHRLVDLLVDRAGDWVDANYAVVTRVVAQRSPTWVPRLVDGVVGDRVHAELSKFIRAVQDDQQHDVRLAIDKYLRDLAQDLQHKPETIAKAEEIKGQLLDDPRVRDLTARTWATIKNALLEAVNDPDSELTSNFKAAVRDFGSRLANDAELAGKVNRWIADGASYAVRTYRSEIAGVISETVGRWDAEETSRKIELQVGKDLQFIRINGTVVGSLAGLLIFTIAHAIFG</sequence>